<keyword evidence="13" id="KW-1185">Reference proteome</keyword>
<dbReference type="SUPFAM" id="SSF53448">
    <property type="entry name" value="Nucleotide-diphospho-sugar transferases"/>
    <property type="match status" value="1"/>
</dbReference>
<evidence type="ECO:0000256" key="10">
    <source>
        <dbReference type="ARBA" id="ARBA00038055"/>
    </source>
</evidence>
<dbReference type="InterPro" id="IPR004835">
    <property type="entry name" value="Chitin_synth"/>
</dbReference>
<evidence type="ECO:0000313" key="13">
    <source>
        <dbReference type="Proteomes" id="UP001391051"/>
    </source>
</evidence>
<reference evidence="12 13" key="1">
    <citation type="submission" date="2023-01" db="EMBL/GenBank/DDBJ databases">
        <title>Analysis of 21 Apiospora genomes using comparative genomics revels a genus with tremendous synthesis potential of carbohydrate active enzymes and secondary metabolites.</title>
        <authorList>
            <person name="Sorensen T."/>
        </authorList>
    </citation>
    <scope>NUCLEOTIDE SEQUENCE [LARGE SCALE GENOMIC DNA]</scope>
    <source>
        <strain evidence="12 13">CBS 24483</strain>
    </source>
</reference>
<keyword evidence="9 11" id="KW-0961">Cell wall biogenesis/degradation</keyword>
<evidence type="ECO:0000313" key="12">
    <source>
        <dbReference type="EMBL" id="KAK7946435.1"/>
    </source>
</evidence>
<comment type="similarity">
    <text evidence="10">Belongs to the chitin synthase family. Class III subfamily.</text>
</comment>
<dbReference type="PANTHER" id="PTHR22914">
    <property type="entry name" value="CHITIN SYNTHASE"/>
    <property type="match status" value="1"/>
</dbReference>
<keyword evidence="5 11" id="KW-0808">Transferase</keyword>
<feature type="transmembrane region" description="Helical" evidence="11">
    <location>
        <begin position="317"/>
        <end position="339"/>
    </location>
</feature>
<evidence type="ECO:0000256" key="7">
    <source>
        <dbReference type="ARBA" id="ARBA00022989"/>
    </source>
</evidence>
<dbReference type="Proteomes" id="UP001391051">
    <property type="component" value="Unassembled WGS sequence"/>
</dbReference>
<evidence type="ECO:0000256" key="6">
    <source>
        <dbReference type="ARBA" id="ARBA00022692"/>
    </source>
</evidence>
<dbReference type="InterPro" id="IPR029044">
    <property type="entry name" value="Nucleotide-diphossugar_trans"/>
</dbReference>
<comment type="subcellular location">
    <subcellularLocation>
        <location evidence="1 11">Cell membrane</location>
        <topology evidence="1 11">Multi-pass membrane protein</topology>
    </subcellularLocation>
</comment>
<name>A0ABR1Q393_9PEZI</name>
<comment type="caution">
    <text evidence="12">The sequence shown here is derived from an EMBL/GenBank/DDBJ whole genome shotgun (WGS) entry which is preliminary data.</text>
</comment>
<proteinExistence type="inferred from homology"/>
<dbReference type="GeneID" id="92080040"/>
<evidence type="ECO:0000256" key="11">
    <source>
        <dbReference type="RuleBase" id="RU366040"/>
    </source>
</evidence>
<evidence type="ECO:0000256" key="4">
    <source>
        <dbReference type="ARBA" id="ARBA00022676"/>
    </source>
</evidence>
<evidence type="ECO:0000256" key="2">
    <source>
        <dbReference type="ARBA" id="ARBA00012543"/>
    </source>
</evidence>
<evidence type="ECO:0000256" key="1">
    <source>
        <dbReference type="ARBA" id="ARBA00004651"/>
    </source>
</evidence>
<keyword evidence="7 11" id="KW-1133">Transmembrane helix</keyword>
<dbReference type="Pfam" id="PF01644">
    <property type="entry name" value="Chitin_synth_1"/>
    <property type="match status" value="1"/>
</dbReference>
<organism evidence="12 13">
    <name type="scientific">Apiospora aurea</name>
    <dbReference type="NCBI Taxonomy" id="335848"/>
    <lineage>
        <taxon>Eukaryota</taxon>
        <taxon>Fungi</taxon>
        <taxon>Dikarya</taxon>
        <taxon>Ascomycota</taxon>
        <taxon>Pezizomycotina</taxon>
        <taxon>Sordariomycetes</taxon>
        <taxon>Xylariomycetidae</taxon>
        <taxon>Amphisphaeriales</taxon>
        <taxon>Apiosporaceae</taxon>
        <taxon>Apiospora</taxon>
    </lineage>
</organism>
<keyword evidence="4 11" id="KW-0328">Glycosyltransferase</keyword>
<evidence type="ECO:0000256" key="8">
    <source>
        <dbReference type="ARBA" id="ARBA00023136"/>
    </source>
</evidence>
<evidence type="ECO:0000256" key="9">
    <source>
        <dbReference type="ARBA" id="ARBA00023316"/>
    </source>
</evidence>
<keyword evidence="8 11" id="KW-0472">Membrane</keyword>
<dbReference type="EMBL" id="JAQQWE010000007">
    <property type="protein sequence ID" value="KAK7946435.1"/>
    <property type="molecule type" value="Genomic_DNA"/>
</dbReference>
<gene>
    <name evidence="12" type="ORF">PG986_010756</name>
</gene>
<dbReference type="EC" id="2.4.1.16" evidence="2 11"/>
<comment type="function">
    <text evidence="11">Polymerizes chitin, a structural polymer of the cell wall and septum, by transferring the sugar moiety of UDP-GlcNAc to the non-reducing end of the growing chitin polymer.</text>
</comment>
<feature type="transmembrane region" description="Helical" evidence="11">
    <location>
        <begin position="283"/>
        <end position="305"/>
    </location>
</feature>
<feature type="transmembrane region" description="Helical" evidence="11">
    <location>
        <begin position="240"/>
        <end position="263"/>
    </location>
</feature>
<accession>A0ABR1Q393</accession>
<feature type="transmembrane region" description="Helical" evidence="11">
    <location>
        <begin position="367"/>
        <end position="391"/>
    </location>
</feature>
<evidence type="ECO:0000256" key="5">
    <source>
        <dbReference type="ARBA" id="ARBA00022679"/>
    </source>
</evidence>
<sequence>MPVILCLKATNNGKINSNRWFLQALGRILNPEVVVHVDTGTIVGQKSPLELWAAFYNDKYLGGACGLIRPYLGKGKALLLNPLLASQNFEYQVACQLERAMESTTGYLSVLPGALAAYRFRAIKGTPLESYFAGDPTLAGYLGQKGAPTSLWMMNRFLADNRILSFELCIKAGQKWHTRLVSSAYGNTDCPESTIDFINQRRRWLNGSLSASLYTLRMAWRLVYSGHNILRLSALLVQMVYNLLAFLLAWFSLAGYLLTTFVVNDITGNPPNDSGAPRFPFGAATPIVNAILHVVYVALMVLQFIIAFGGRPKSHRLIYVISFAIFAFIQGYLLINLAYLTKRLVDYQVDTNGATSYAYISEYYTDIGPLTVMVTGVAAFGIYIVAGFLCLDPWHLFHSWAQYLFISSSYTNIPKAYAFSNIQDASWGLKVGKKSVAVALVPGANNIPAAVDQAVVKVYNKTREALWRHTKRARARKTLTAAKMKKTARVPF</sequence>
<comment type="caution">
    <text evidence="11">Lacks conserved residue(s) required for the propagation of feature annotation.</text>
</comment>
<dbReference type="RefSeq" id="XP_066696469.1">
    <property type="nucleotide sequence ID" value="XM_066846978.1"/>
</dbReference>
<evidence type="ECO:0000256" key="3">
    <source>
        <dbReference type="ARBA" id="ARBA00022475"/>
    </source>
</evidence>
<comment type="catalytic activity">
    <reaction evidence="11">
        <text>[(1-&gt;4)-N-acetyl-beta-D-glucosaminyl](n) + UDP-N-acetyl-alpha-D-glucosamine = [(1-&gt;4)-N-acetyl-beta-D-glucosaminyl](n+1) + UDP + H(+)</text>
        <dbReference type="Rhea" id="RHEA:16637"/>
        <dbReference type="Rhea" id="RHEA-COMP:9593"/>
        <dbReference type="Rhea" id="RHEA-COMP:9595"/>
        <dbReference type="ChEBI" id="CHEBI:15378"/>
        <dbReference type="ChEBI" id="CHEBI:17029"/>
        <dbReference type="ChEBI" id="CHEBI:57705"/>
        <dbReference type="ChEBI" id="CHEBI:58223"/>
        <dbReference type="EC" id="2.4.1.16"/>
    </reaction>
</comment>
<keyword evidence="6 11" id="KW-0812">Transmembrane</keyword>
<keyword evidence="3 11" id="KW-1003">Cell membrane</keyword>
<protein>
    <recommendedName>
        <fullName evidence="2 11">Chitin synthase</fullName>
        <ecNumber evidence="2 11">2.4.1.16</ecNumber>
    </recommendedName>
</protein>
<dbReference type="PANTHER" id="PTHR22914:SF11">
    <property type="entry name" value="CHITIN SYNTHASE B"/>
    <property type="match status" value="1"/>
</dbReference>